<evidence type="ECO:0000256" key="2">
    <source>
        <dbReference type="ARBA" id="ARBA00010790"/>
    </source>
</evidence>
<sequence length="693" mass="72520">MRSLTFFLTAASLSTSVFSHPEPEHHYHSRDLYQRNIIYDGQIADTYDFIIAGGGTAGLVLAARLSEDSNTTVLVLEAGDTGDAVKNSVDVPGNAYYSSLLGTSYDWQYMTAPQPNAGNRALPWARGKLLGGSSAVNGMYLVRPSKTEVDAWAGMIPDGNEWNWNNLFAGMKKSENFTQPSNDIKTAGAIQYDLNSHGTTGPVHSSYPGFILPVVGNWTATLEGIGIPRTADSNGGEGWGAFIATSSINPSNWTRSYSRSAYIDPLPNRPNLSILANATVTRLIFSSSSPSNNLTASGVEYAATRGGAKKTVNVRKEVILAGGAIGSPHILMHSGVGPKDVLDAAGVSVNVELPGVGQHLQDHISTQVVWKASVDTAASLHSAQTSSADGQSTPFLSFINSATAYANVSDLLGPDFAPTFHQNIASALDQSATALVPSQDATVIAGYKAIYNTTANILLTPIGQVEILLSLTGTAAGGAQSIAIQAALQHPFSQGRLYINSSDPFDYPVIDPNYLSHSADTVMLREGLKLARKLGNTAPLSSAVTEEVSPGPSVSSDDDWDKWLAGAIGTEFHPSCSCAMLPKEQGGVVDANLKVYGLGNVRIADASVYPIQFAAHLQAPTYGLAEQAANIIRSTYNGVALVSASSVAPPSATTTQPIPTGTGSGSNGAISSMLHQSALLPLAVLAAISSLLL</sequence>
<keyword evidence="3" id="KW-0285">Flavoprotein</keyword>
<dbReference type="Gene3D" id="3.30.560.10">
    <property type="entry name" value="Glucose Oxidase, domain 3"/>
    <property type="match status" value="1"/>
</dbReference>
<evidence type="ECO:0000256" key="8">
    <source>
        <dbReference type="SAM" id="SignalP"/>
    </source>
</evidence>
<evidence type="ECO:0000256" key="4">
    <source>
        <dbReference type="ARBA" id="ARBA00022827"/>
    </source>
</evidence>
<name>A0AAW0GY87_9APHY</name>
<dbReference type="Gene3D" id="3.50.50.60">
    <property type="entry name" value="FAD/NAD(P)-binding domain"/>
    <property type="match status" value="1"/>
</dbReference>
<evidence type="ECO:0000313" key="11">
    <source>
        <dbReference type="Proteomes" id="UP001385951"/>
    </source>
</evidence>
<dbReference type="AlphaFoldDB" id="A0AAW0GY87"/>
<dbReference type="Pfam" id="PF00732">
    <property type="entry name" value="GMC_oxred_N"/>
    <property type="match status" value="1"/>
</dbReference>
<dbReference type="Gene3D" id="4.10.450.10">
    <property type="entry name" value="Glucose Oxidase, domain 2"/>
    <property type="match status" value="1"/>
</dbReference>
<dbReference type="InterPro" id="IPR027424">
    <property type="entry name" value="Glucose_Oxidase_domain_2"/>
</dbReference>
<dbReference type="GO" id="GO:0016614">
    <property type="term" value="F:oxidoreductase activity, acting on CH-OH group of donors"/>
    <property type="evidence" value="ECO:0007669"/>
    <property type="project" value="InterPro"/>
</dbReference>
<comment type="cofactor">
    <cofactor evidence="1 7">
        <name>FAD</name>
        <dbReference type="ChEBI" id="CHEBI:57692"/>
    </cofactor>
</comment>
<keyword evidence="5" id="KW-0560">Oxidoreductase</keyword>
<dbReference type="PIRSF" id="PIRSF000137">
    <property type="entry name" value="Alcohol_oxidase"/>
    <property type="match status" value="1"/>
</dbReference>
<dbReference type="InterPro" id="IPR012132">
    <property type="entry name" value="GMC_OxRdtase"/>
</dbReference>
<dbReference type="GO" id="GO:0050660">
    <property type="term" value="F:flavin adenine dinucleotide binding"/>
    <property type="evidence" value="ECO:0007669"/>
    <property type="project" value="InterPro"/>
</dbReference>
<evidence type="ECO:0000256" key="3">
    <source>
        <dbReference type="ARBA" id="ARBA00022630"/>
    </source>
</evidence>
<dbReference type="PROSITE" id="PS00624">
    <property type="entry name" value="GMC_OXRED_2"/>
    <property type="match status" value="1"/>
</dbReference>
<evidence type="ECO:0000256" key="5">
    <source>
        <dbReference type="ARBA" id="ARBA00023002"/>
    </source>
</evidence>
<comment type="similarity">
    <text evidence="2">Belongs to the GMC oxidoreductase family.</text>
</comment>
<feature type="signal peptide" evidence="8">
    <location>
        <begin position="1"/>
        <end position="19"/>
    </location>
</feature>
<dbReference type="EMBL" id="JASBNA010000001">
    <property type="protein sequence ID" value="KAK7695382.1"/>
    <property type="molecule type" value="Genomic_DNA"/>
</dbReference>
<evidence type="ECO:0000256" key="6">
    <source>
        <dbReference type="PIRSR" id="PIRSR000137-1"/>
    </source>
</evidence>
<dbReference type="SUPFAM" id="SSF51905">
    <property type="entry name" value="FAD/NAD(P)-binding domain"/>
    <property type="match status" value="1"/>
</dbReference>
<reference evidence="10 11" key="1">
    <citation type="submission" date="2022-09" db="EMBL/GenBank/DDBJ databases">
        <authorList>
            <person name="Palmer J.M."/>
        </authorList>
    </citation>
    <scope>NUCLEOTIDE SEQUENCE [LARGE SCALE GENOMIC DNA]</scope>
    <source>
        <strain evidence="10 11">DSM 7382</strain>
    </source>
</reference>
<proteinExistence type="inferred from homology"/>
<evidence type="ECO:0000256" key="7">
    <source>
        <dbReference type="PIRSR" id="PIRSR000137-2"/>
    </source>
</evidence>
<dbReference type="SUPFAM" id="SSF54373">
    <property type="entry name" value="FAD-linked reductases, C-terminal domain"/>
    <property type="match status" value="1"/>
</dbReference>
<dbReference type="InterPro" id="IPR036188">
    <property type="entry name" value="FAD/NAD-bd_sf"/>
</dbReference>
<keyword evidence="8" id="KW-0732">Signal</keyword>
<dbReference type="PANTHER" id="PTHR11552:SF218">
    <property type="entry name" value="GLUCOSE-METHANOL-CHOLINE OXIDOREDUCTASE N-TERMINAL DOMAIN-CONTAINING PROTEIN"/>
    <property type="match status" value="1"/>
</dbReference>
<dbReference type="InterPro" id="IPR007867">
    <property type="entry name" value="GMC_OxRtase_C"/>
</dbReference>
<feature type="domain" description="Glucose-methanol-choline oxidoreductase N-terminal" evidence="9">
    <location>
        <begin position="323"/>
        <end position="337"/>
    </location>
</feature>
<organism evidence="10 11">
    <name type="scientific">Cerrena zonata</name>
    <dbReference type="NCBI Taxonomy" id="2478898"/>
    <lineage>
        <taxon>Eukaryota</taxon>
        <taxon>Fungi</taxon>
        <taxon>Dikarya</taxon>
        <taxon>Basidiomycota</taxon>
        <taxon>Agaricomycotina</taxon>
        <taxon>Agaricomycetes</taxon>
        <taxon>Polyporales</taxon>
        <taxon>Cerrenaceae</taxon>
        <taxon>Cerrena</taxon>
    </lineage>
</organism>
<dbReference type="PANTHER" id="PTHR11552">
    <property type="entry name" value="GLUCOSE-METHANOL-CHOLINE GMC OXIDOREDUCTASE"/>
    <property type="match status" value="1"/>
</dbReference>
<dbReference type="InterPro" id="IPR000172">
    <property type="entry name" value="GMC_OxRdtase_N"/>
</dbReference>
<evidence type="ECO:0000259" key="9">
    <source>
        <dbReference type="PROSITE" id="PS00624"/>
    </source>
</evidence>
<feature type="binding site" evidence="7">
    <location>
        <position position="280"/>
    </location>
    <ligand>
        <name>FAD</name>
        <dbReference type="ChEBI" id="CHEBI:57692"/>
    </ligand>
</feature>
<evidence type="ECO:0000256" key="1">
    <source>
        <dbReference type="ARBA" id="ARBA00001974"/>
    </source>
</evidence>
<feature type="chain" id="PRO_5043553025" description="Glucose-methanol-choline oxidoreductase N-terminal domain-containing protein" evidence="8">
    <location>
        <begin position="20"/>
        <end position="693"/>
    </location>
</feature>
<keyword evidence="11" id="KW-1185">Reference proteome</keyword>
<comment type="caution">
    <text evidence="10">The sequence shown here is derived from an EMBL/GenBank/DDBJ whole genome shotgun (WGS) entry which is preliminary data.</text>
</comment>
<keyword evidence="4 7" id="KW-0274">FAD</keyword>
<dbReference type="Pfam" id="PF05199">
    <property type="entry name" value="GMC_oxred_C"/>
    <property type="match status" value="1"/>
</dbReference>
<evidence type="ECO:0000313" key="10">
    <source>
        <dbReference type="EMBL" id="KAK7695382.1"/>
    </source>
</evidence>
<feature type="active site" description="Proton donor" evidence="6">
    <location>
        <position position="573"/>
    </location>
</feature>
<accession>A0AAW0GY87</accession>
<feature type="active site" description="Proton acceptor" evidence="6">
    <location>
        <position position="616"/>
    </location>
</feature>
<protein>
    <recommendedName>
        <fullName evidence="9">Glucose-methanol-choline oxidoreductase N-terminal domain-containing protein</fullName>
    </recommendedName>
</protein>
<gene>
    <name evidence="10" type="ORF">QCA50_000017</name>
</gene>
<dbReference type="Proteomes" id="UP001385951">
    <property type="component" value="Unassembled WGS sequence"/>
</dbReference>